<proteinExistence type="predicted"/>
<keyword evidence="5" id="KW-0067">ATP-binding</keyword>
<keyword evidence="2" id="KW-0808">Transferase</keyword>
<gene>
    <name evidence="9" type="ORF">ECRASSUSDP1_LOCUS7747</name>
</gene>
<dbReference type="GO" id="GO:0004674">
    <property type="term" value="F:protein serine/threonine kinase activity"/>
    <property type="evidence" value="ECO:0007669"/>
    <property type="project" value="UniProtKB-KW"/>
</dbReference>
<dbReference type="InterPro" id="IPR011009">
    <property type="entry name" value="Kinase-like_dom_sf"/>
</dbReference>
<accession>A0AAD1X7X6</accession>
<dbReference type="PROSITE" id="PS50088">
    <property type="entry name" value="ANK_REPEAT"/>
    <property type="match status" value="1"/>
</dbReference>
<dbReference type="SUPFAM" id="SSF48403">
    <property type="entry name" value="Ankyrin repeat"/>
    <property type="match status" value="1"/>
</dbReference>
<feature type="compositionally biased region" description="Basic and acidic residues" evidence="7">
    <location>
        <begin position="269"/>
        <end position="279"/>
    </location>
</feature>
<dbReference type="PROSITE" id="PS50011">
    <property type="entry name" value="PROTEIN_KINASE_DOM"/>
    <property type="match status" value="1"/>
</dbReference>
<protein>
    <recommendedName>
        <fullName evidence="8">Protein kinase domain-containing protein</fullName>
    </recommendedName>
</protein>
<dbReference type="InterPro" id="IPR036770">
    <property type="entry name" value="Ankyrin_rpt-contain_sf"/>
</dbReference>
<sequence length="1265" mass="144706">MHSKREKDLLKLSSSSTFGQKRSNYALGNKSTDSSIAMYRQNSCKDSRMPFDDVAKHLKKCKDVCHSVNKRINSKETSLSKEKKYTIPKRSNAKQKKSKYSNMKMLYQKNAVYKSLNLNQSPSNSSRRGSGSRDFSEKSRGSSTASKYGIGVSRILEKKSSKIKFQPNNSQLSSERKIRIKSKNRDISRDSSQGYSISKKGTISSKVKTSKSNKLFSPSGSKRLPKTKSRFETSTEKRDMVNNKSQRAKMREEKSANFTILNSGERFSTKDDSLQRDCKLGSSIPNNKTKNAREKYQNEAPESYSVPHLRSAQRESKVSSRRPENYKVKDIDQLNKPPEDDMPGMTLESIKSSENSESSHSNPIKNWMDAAANGVRDKLERYLKSGKIKDINTVDTTHKSALHYAVNEGRYKTVCYLLNLQMNPNLQTKNRKETALHLACRKVYKKMIVTLLNSSADPNIQDSHGKTPLYLLTEQNAKDLIIAFINHCKFPINWTLSDDLGHKIYEVSTSKEINRLLKTYMNTATSQRYSRETRQHNKIPTRTTSTGTKSRSKSREATSLNKRIYKFNKYTSPSKSPLGPKKPPKEAPNNIQIHQTRNESVKRMFKNFNKTRLKTGSIRKKININGNNKKANKSLSSQDSSHLGRAKKKLSKRVNYEEKKERNLDRLLFGKEEVEGSQKVNKTRCKKGPSKEVKKEQIGVVKELDSSDFSAKEMKNTKIVDYFDNARRISVEEEPSEIVPKIEISLNECYKKDISTPHKSSKQKPTLYSKPLSDSKSVSLNTQNSNSKDPSKLTKETIIKTIANKIAKAGLKSKSQPQNMQDQTGSFSGIIDKVGQEINDILESMKAEQNFENFELDKEEFIQKMYHMEVNESENGENDYSREVSEHSKRLVSSSDHSNKGRGYTVDEDELLDEERDKGNSRSTNFDDKALSTSSKEYIGAHSFTAHELLGTGSFGEVYLVEKISDNTLHAMKVLCKDKIFEHKLARYAMTERNVLSVVNHPFIVRLNFSFQTQNELFLILQYCPGGDLSEYLHVEKKFNEYKAKIYLAEVLLALEELHSKDIIFRDLKPDNVVLDEDGHALLTDFGLSKEGVYDFKETKSFCGSYAYLAPEMVQKTGHGKSVDWYLLGVFLFEMLVGIPPYYDNDRDVLFYNIINEDLEIPNYISKDAKDLIVKLMDRNPITRLGTNGSDEVKKHKWFRDINWDDVINKRLEPPLPYLKRKVKKGNGQIIISHPLDFEKERMLVQSDPNFIDGWSFVDHDKQSP</sequence>
<evidence type="ECO:0000256" key="7">
    <source>
        <dbReference type="SAM" id="MobiDB-lite"/>
    </source>
</evidence>
<evidence type="ECO:0000256" key="6">
    <source>
        <dbReference type="PROSITE-ProRule" id="PRU00023"/>
    </source>
</evidence>
<feature type="region of interest" description="Disordered" evidence="7">
    <location>
        <begin position="269"/>
        <end position="364"/>
    </location>
</feature>
<dbReference type="InterPro" id="IPR002110">
    <property type="entry name" value="Ankyrin_rpt"/>
</dbReference>
<dbReference type="Gene3D" id="1.25.40.20">
    <property type="entry name" value="Ankyrin repeat-containing domain"/>
    <property type="match status" value="2"/>
</dbReference>
<comment type="caution">
    <text evidence="9">The sequence shown here is derived from an EMBL/GenBank/DDBJ whole genome shotgun (WGS) entry which is preliminary data.</text>
</comment>
<dbReference type="EMBL" id="CAMPGE010007559">
    <property type="protein sequence ID" value="CAI2366474.1"/>
    <property type="molecule type" value="Genomic_DNA"/>
</dbReference>
<dbReference type="Gene3D" id="1.10.510.10">
    <property type="entry name" value="Transferase(Phosphotransferase) domain 1"/>
    <property type="match status" value="1"/>
</dbReference>
<evidence type="ECO:0000256" key="2">
    <source>
        <dbReference type="ARBA" id="ARBA00022679"/>
    </source>
</evidence>
<feature type="compositionally biased region" description="Polar residues" evidence="7">
    <location>
        <begin position="772"/>
        <end position="788"/>
    </location>
</feature>
<feature type="region of interest" description="Disordered" evidence="7">
    <location>
        <begin position="74"/>
        <end position="102"/>
    </location>
</feature>
<dbReference type="SUPFAM" id="SSF56112">
    <property type="entry name" value="Protein kinase-like (PK-like)"/>
    <property type="match status" value="1"/>
</dbReference>
<dbReference type="Gene3D" id="3.30.200.20">
    <property type="entry name" value="Phosphorylase Kinase, domain 1"/>
    <property type="match status" value="1"/>
</dbReference>
<dbReference type="SMART" id="SM00248">
    <property type="entry name" value="ANK"/>
    <property type="match status" value="3"/>
</dbReference>
<feature type="region of interest" description="Disordered" evidence="7">
    <location>
        <begin position="117"/>
        <end position="257"/>
    </location>
</feature>
<evidence type="ECO:0000313" key="10">
    <source>
        <dbReference type="Proteomes" id="UP001295684"/>
    </source>
</evidence>
<feature type="domain" description="Protein kinase" evidence="8">
    <location>
        <begin position="944"/>
        <end position="1199"/>
    </location>
</feature>
<dbReference type="FunFam" id="1.10.510.10:FF:000465">
    <property type="entry name" value="Non-specific serine/threonine protein kinase"/>
    <property type="match status" value="1"/>
</dbReference>
<feature type="compositionally biased region" description="Polar residues" evidence="7">
    <location>
        <begin position="190"/>
        <end position="220"/>
    </location>
</feature>
<feature type="repeat" description="ANK" evidence="6">
    <location>
        <begin position="431"/>
        <end position="463"/>
    </location>
</feature>
<keyword evidence="10" id="KW-1185">Reference proteome</keyword>
<feature type="region of interest" description="Disordered" evidence="7">
    <location>
        <begin position="525"/>
        <end position="599"/>
    </location>
</feature>
<dbReference type="AlphaFoldDB" id="A0AAD1X7X6"/>
<evidence type="ECO:0000313" key="9">
    <source>
        <dbReference type="EMBL" id="CAI2366474.1"/>
    </source>
</evidence>
<reference evidence="9" key="1">
    <citation type="submission" date="2023-07" db="EMBL/GenBank/DDBJ databases">
        <authorList>
            <consortium name="AG Swart"/>
            <person name="Singh M."/>
            <person name="Singh A."/>
            <person name="Seah K."/>
            <person name="Emmerich C."/>
        </authorList>
    </citation>
    <scope>NUCLEOTIDE SEQUENCE</scope>
    <source>
        <strain evidence="9">DP1</strain>
    </source>
</reference>
<keyword evidence="6" id="KW-0040">ANK repeat</keyword>
<evidence type="ECO:0000256" key="4">
    <source>
        <dbReference type="ARBA" id="ARBA00022777"/>
    </source>
</evidence>
<feature type="compositionally biased region" description="Low complexity" evidence="7">
    <location>
        <begin position="348"/>
        <end position="361"/>
    </location>
</feature>
<evidence type="ECO:0000256" key="5">
    <source>
        <dbReference type="ARBA" id="ARBA00022840"/>
    </source>
</evidence>
<feature type="compositionally biased region" description="Basic and acidic residues" evidence="7">
    <location>
        <begin position="312"/>
        <end position="339"/>
    </location>
</feature>
<dbReference type="PROSITE" id="PS50297">
    <property type="entry name" value="ANK_REP_REGION"/>
    <property type="match status" value="1"/>
</dbReference>
<dbReference type="GO" id="GO:0005524">
    <property type="term" value="F:ATP binding"/>
    <property type="evidence" value="ECO:0007669"/>
    <property type="project" value="UniProtKB-KW"/>
</dbReference>
<keyword evidence="4" id="KW-0418">Kinase</keyword>
<dbReference type="Proteomes" id="UP001295684">
    <property type="component" value="Unassembled WGS sequence"/>
</dbReference>
<evidence type="ECO:0000256" key="3">
    <source>
        <dbReference type="ARBA" id="ARBA00022741"/>
    </source>
</evidence>
<dbReference type="PANTHER" id="PTHR24351">
    <property type="entry name" value="RIBOSOMAL PROTEIN S6 KINASE"/>
    <property type="match status" value="1"/>
</dbReference>
<keyword evidence="1" id="KW-0723">Serine/threonine-protein kinase</keyword>
<dbReference type="InterPro" id="IPR045270">
    <property type="entry name" value="STKc_AGC"/>
</dbReference>
<dbReference type="FunFam" id="3.30.200.20:FF:000042">
    <property type="entry name" value="Aurora kinase A"/>
    <property type="match status" value="1"/>
</dbReference>
<evidence type="ECO:0000259" key="8">
    <source>
        <dbReference type="PROSITE" id="PS50011"/>
    </source>
</evidence>
<dbReference type="InterPro" id="IPR000719">
    <property type="entry name" value="Prot_kinase_dom"/>
</dbReference>
<name>A0AAD1X7X6_EUPCR</name>
<organism evidence="9 10">
    <name type="scientific">Euplotes crassus</name>
    <dbReference type="NCBI Taxonomy" id="5936"/>
    <lineage>
        <taxon>Eukaryota</taxon>
        <taxon>Sar</taxon>
        <taxon>Alveolata</taxon>
        <taxon>Ciliophora</taxon>
        <taxon>Intramacronucleata</taxon>
        <taxon>Spirotrichea</taxon>
        <taxon>Hypotrichia</taxon>
        <taxon>Euplotida</taxon>
        <taxon>Euplotidae</taxon>
        <taxon>Moneuplotes</taxon>
    </lineage>
</organism>
<dbReference type="Pfam" id="PF00069">
    <property type="entry name" value="Pkinase"/>
    <property type="match status" value="1"/>
</dbReference>
<feature type="compositionally biased region" description="Low complexity" evidence="7">
    <location>
        <begin position="117"/>
        <end position="133"/>
    </location>
</feature>
<dbReference type="CDD" id="cd05123">
    <property type="entry name" value="STKc_AGC"/>
    <property type="match status" value="1"/>
</dbReference>
<feature type="region of interest" description="Disordered" evidence="7">
    <location>
        <begin position="622"/>
        <end position="657"/>
    </location>
</feature>
<dbReference type="Pfam" id="PF12796">
    <property type="entry name" value="Ank_2"/>
    <property type="match status" value="1"/>
</dbReference>
<feature type="compositionally biased region" description="Basic and acidic residues" evidence="7">
    <location>
        <begin position="229"/>
        <end position="241"/>
    </location>
</feature>
<feature type="compositionally biased region" description="Basic and acidic residues" evidence="7">
    <location>
        <begin position="879"/>
        <end position="889"/>
    </location>
</feature>
<keyword evidence="3" id="KW-0547">Nucleotide-binding</keyword>
<evidence type="ECO:0000256" key="1">
    <source>
        <dbReference type="ARBA" id="ARBA00022527"/>
    </source>
</evidence>
<feature type="region of interest" description="Disordered" evidence="7">
    <location>
        <begin position="755"/>
        <end position="793"/>
    </location>
</feature>
<feature type="compositionally biased region" description="Basic and acidic residues" evidence="7">
    <location>
        <begin position="915"/>
        <end position="928"/>
    </location>
</feature>
<dbReference type="SMART" id="SM00220">
    <property type="entry name" value="S_TKc"/>
    <property type="match status" value="1"/>
</dbReference>
<feature type="region of interest" description="Disordered" evidence="7">
    <location>
        <begin position="872"/>
        <end position="928"/>
    </location>
</feature>